<dbReference type="AlphaFoldDB" id="A0A8J8NFM1"/>
<feature type="compositionally biased region" description="Polar residues" evidence="1">
    <location>
        <begin position="121"/>
        <end position="132"/>
    </location>
</feature>
<evidence type="ECO:0000313" key="2">
    <source>
        <dbReference type="EMBL" id="TNV73784.1"/>
    </source>
</evidence>
<keyword evidence="3" id="KW-1185">Reference proteome</keyword>
<sequence>MQNFLNRLEQITGPRYIAIIRLKKQNTNLQLADLLQSEEVAPILVLKRLASSILQQRDYQLIEKFPLIYEHNITAKGKIQESRIRLKQELKVHTRSLLNLKRLMITRVNKGNNQEERKNLDSNTLQSQDHLQ</sequence>
<feature type="region of interest" description="Disordered" evidence="1">
    <location>
        <begin position="112"/>
        <end position="132"/>
    </location>
</feature>
<gene>
    <name evidence="2" type="ORF">FGO68_gene5260</name>
</gene>
<organism evidence="2 3">
    <name type="scientific">Halteria grandinella</name>
    <dbReference type="NCBI Taxonomy" id="5974"/>
    <lineage>
        <taxon>Eukaryota</taxon>
        <taxon>Sar</taxon>
        <taxon>Alveolata</taxon>
        <taxon>Ciliophora</taxon>
        <taxon>Intramacronucleata</taxon>
        <taxon>Spirotrichea</taxon>
        <taxon>Stichotrichia</taxon>
        <taxon>Sporadotrichida</taxon>
        <taxon>Halteriidae</taxon>
        <taxon>Halteria</taxon>
    </lineage>
</organism>
<protein>
    <submittedName>
        <fullName evidence="2">Uncharacterized protein</fullName>
    </submittedName>
</protein>
<comment type="caution">
    <text evidence="2">The sequence shown here is derived from an EMBL/GenBank/DDBJ whole genome shotgun (WGS) entry which is preliminary data.</text>
</comment>
<proteinExistence type="predicted"/>
<reference evidence="2" key="1">
    <citation type="submission" date="2019-06" db="EMBL/GenBank/DDBJ databases">
        <authorList>
            <person name="Zheng W."/>
        </authorList>
    </citation>
    <scope>NUCLEOTIDE SEQUENCE</scope>
    <source>
        <strain evidence="2">QDHG01</strain>
    </source>
</reference>
<dbReference type="EMBL" id="RRYP01018098">
    <property type="protein sequence ID" value="TNV73784.1"/>
    <property type="molecule type" value="Genomic_DNA"/>
</dbReference>
<dbReference type="Proteomes" id="UP000785679">
    <property type="component" value="Unassembled WGS sequence"/>
</dbReference>
<accession>A0A8J8NFM1</accession>
<evidence type="ECO:0000256" key="1">
    <source>
        <dbReference type="SAM" id="MobiDB-lite"/>
    </source>
</evidence>
<name>A0A8J8NFM1_HALGN</name>
<evidence type="ECO:0000313" key="3">
    <source>
        <dbReference type="Proteomes" id="UP000785679"/>
    </source>
</evidence>